<sequence length="138" mass="14701">MYEPKHPSKNGAPDRPEWYRYSGILRTFVMCNALLAFALELAMLAFVAWWALALDLDLWARAAVAVGALAVLIALWGTFAAPKARVRLPTAGIVAVKAVAFGSGALALWGLGFGLAAIAFAVLAAANTAVTTYVRRPR</sequence>
<reference evidence="2 3" key="1">
    <citation type="journal article" date="2018" name="Int. J. Syst. Evol. Microbiol.">
        <title>Glycomyces paridis sp. nov., isolated from the medicinal plant Paris polyphylla.</title>
        <authorList>
            <person name="Fang X.M."/>
            <person name="Bai J.L."/>
            <person name="Su J."/>
            <person name="Zhao L.L."/>
            <person name="Liu H.Y."/>
            <person name="Ma B.P."/>
            <person name="Zhang Y.Q."/>
            <person name="Yu L.Y."/>
        </authorList>
    </citation>
    <scope>NUCLEOTIDE SEQUENCE [LARGE SCALE GENOMIC DNA]</scope>
    <source>
        <strain evidence="2 3">CPCC 204357</strain>
    </source>
</reference>
<comment type="caution">
    <text evidence="2">The sequence shown here is derived from an EMBL/GenBank/DDBJ whole genome shotgun (WGS) entry which is preliminary data.</text>
</comment>
<evidence type="ECO:0000256" key="1">
    <source>
        <dbReference type="SAM" id="Phobius"/>
    </source>
</evidence>
<organism evidence="2 3">
    <name type="scientific">Glycomyces paridis</name>
    <dbReference type="NCBI Taxonomy" id="2126555"/>
    <lineage>
        <taxon>Bacteria</taxon>
        <taxon>Bacillati</taxon>
        <taxon>Actinomycetota</taxon>
        <taxon>Actinomycetes</taxon>
        <taxon>Glycomycetales</taxon>
        <taxon>Glycomycetaceae</taxon>
        <taxon>Glycomyces</taxon>
    </lineage>
</organism>
<proteinExistence type="predicted"/>
<evidence type="ECO:0000313" key="3">
    <source>
        <dbReference type="Proteomes" id="UP000305792"/>
    </source>
</evidence>
<feature type="transmembrane region" description="Helical" evidence="1">
    <location>
        <begin position="91"/>
        <end position="109"/>
    </location>
</feature>
<dbReference type="Proteomes" id="UP000305792">
    <property type="component" value="Unassembled WGS sequence"/>
</dbReference>
<feature type="transmembrane region" description="Helical" evidence="1">
    <location>
        <begin position="115"/>
        <end position="134"/>
    </location>
</feature>
<keyword evidence="3" id="KW-1185">Reference proteome</keyword>
<protein>
    <submittedName>
        <fullName evidence="2">DUF2568 domain-containing protein</fullName>
    </submittedName>
</protein>
<keyword evidence="1" id="KW-0472">Membrane</keyword>
<dbReference type="OrthoDB" id="5198367at2"/>
<feature type="transmembrane region" description="Helical" evidence="1">
    <location>
        <begin position="28"/>
        <end position="52"/>
    </location>
</feature>
<evidence type="ECO:0000313" key="2">
    <source>
        <dbReference type="EMBL" id="THV28481.1"/>
    </source>
</evidence>
<dbReference type="AlphaFoldDB" id="A0A4S8PF48"/>
<keyword evidence="1" id="KW-1133">Transmembrane helix</keyword>
<dbReference type="EMBL" id="STGX01000008">
    <property type="protein sequence ID" value="THV28481.1"/>
    <property type="molecule type" value="Genomic_DNA"/>
</dbReference>
<dbReference type="Pfam" id="PF10823">
    <property type="entry name" value="DUF2568"/>
    <property type="match status" value="1"/>
</dbReference>
<dbReference type="RefSeq" id="WP_136530092.1">
    <property type="nucleotide sequence ID" value="NZ_STGX01000008.1"/>
</dbReference>
<dbReference type="InterPro" id="IPR021214">
    <property type="entry name" value="DUF2568"/>
</dbReference>
<accession>A0A4S8PF48</accession>
<gene>
    <name evidence="2" type="ORF">E9998_12880</name>
</gene>
<keyword evidence="1" id="KW-0812">Transmembrane</keyword>
<feature type="transmembrane region" description="Helical" evidence="1">
    <location>
        <begin position="58"/>
        <end position="79"/>
    </location>
</feature>
<name>A0A4S8PF48_9ACTN</name>